<feature type="active site" description="Proton acceptor" evidence="1">
    <location>
        <position position="93"/>
    </location>
</feature>
<dbReference type="Pfam" id="PF01223">
    <property type="entry name" value="Endonuclease_NS"/>
    <property type="match status" value="1"/>
</dbReference>
<dbReference type="KEGG" id="ttu:TERTU_0527"/>
<organism evidence="6 7">
    <name type="scientific">Teredinibacter turnerae (strain ATCC 39867 / T7901)</name>
    <dbReference type="NCBI Taxonomy" id="377629"/>
    <lineage>
        <taxon>Bacteria</taxon>
        <taxon>Pseudomonadati</taxon>
        <taxon>Pseudomonadota</taxon>
        <taxon>Gammaproteobacteria</taxon>
        <taxon>Cellvibrionales</taxon>
        <taxon>Cellvibrionaceae</taxon>
        <taxon>Teredinibacter</taxon>
    </lineage>
</organism>
<evidence type="ECO:0000313" key="7">
    <source>
        <dbReference type="Proteomes" id="UP000009080"/>
    </source>
</evidence>
<feature type="domain" description="ENPP1-3/EXOG-like endonuclease/phosphodiesterase" evidence="4">
    <location>
        <begin position="30"/>
        <end position="228"/>
    </location>
</feature>
<keyword evidence="7" id="KW-1185">Reference proteome</keyword>
<dbReference type="Proteomes" id="UP000009080">
    <property type="component" value="Chromosome"/>
</dbReference>
<evidence type="ECO:0000256" key="1">
    <source>
        <dbReference type="PIRSR" id="PIRSR640255-1"/>
    </source>
</evidence>
<evidence type="ECO:0000256" key="3">
    <source>
        <dbReference type="SAM" id="SignalP"/>
    </source>
</evidence>
<dbReference type="GO" id="GO:0046872">
    <property type="term" value="F:metal ion binding"/>
    <property type="evidence" value="ECO:0007669"/>
    <property type="project" value="UniProtKB-KW"/>
</dbReference>
<dbReference type="HOGENOM" id="CLU_1098174_0_0_6"/>
<evidence type="ECO:0000259" key="4">
    <source>
        <dbReference type="SMART" id="SM00477"/>
    </source>
</evidence>
<dbReference type="InterPro" id="IPR040255">
    <property type="entry name" value="Non-specific_endonuclease"/>
</dbReference>
<dbReference type="Gene3D" id="3.40.570.10">
    <property type="entry name" value="Extracellular Endonuclease, subunit A"/>
    <property type="match status" value="1"/>
</dbReference>
<dbReference type="PANTHER" id="PTHR13966">
    <property type="entry name" value="ENDONUCLEASE RELATED"/>
    <property type="match status" value="1"/>
</dbReference>
<dbReference type="InterPro" id="IPR020821">
    <property type="entry name" value="ENPP1-3/EXOG-like_nuc-like"/>
</dbReference>
<feature type="signal peptide" evidence="3">
    <location>
        <begin position="1"/>
        <end position="23"/>
    </location>
</feature>
<dbReference type="InterPro" id="IPR044925">
    <property type="entry name" value="His-Me_finger_sf"/>
</dbReference>
<dbReference type="GO" id="GO:0004519">
    <property type="term" value="F:endonuclease activity"/>
    <property type="evidence" value="ECO:0007669"/>
    <property type="project" value="UniProtKB-KW"/>
</dbReference>
<dbReference type="InterPro" id="IPR001604">
    <property type="entry name" value="Endo_G_ENPP1-like_dom"/>
</dbReference>
<proteinExistence type="predicted"/>
<sequence length="247" mass="27627">MNKQALLICGFILTFVATLPAKAAVVSHNYSYFKLWIDCNKRSAVKFDYLLWSDSGNQSRPSAFTTDPYISASCQQKSTKSYESVHSGYDRGHMVASNHMDFSATAIKRANYMTNILPQVSQMNQGAWLKTEEITECYREYTDIRVLGGPVWSAGVKNNYFLSSHGTPTPKKYWKVLIKQDYYGNVIDAIGWIINNDTAATKSKLDNYLKSINAIESATGESIPVPSSFKYMVPSKSWSLPSGCDLS</sequence>
<dbReference type="PANTHER" id="PTHR13966:SF5">
    <property type="entry name" value="ENDONUCLEASE G, MITOCHONDRIAL"/>
    <property type="match status" value="1"/>
</dbReference>
<name>C5BN30_TERTT</name>
<protein>
    <submittedName>
        <fullName evidence="6">DNA/RNA non-specific endonuclease</fullName>
    </submittedName>
</protein>
<keyword evidence="6" id="KW-0378">Hydrolase</keyword>
<dbReference type="AlphaFoldDB" id="C5BN30"/>
<dbReference type="InterPro" id="IPR044929">
    <property type="entry name" value="DNA/RNA_non-sp_Endonuclease_sf"/>
</dbReference>
<dbReference type="GO" id="GO:0003676">
    <property type="term" value="F:nucleic acid binding"/>
    <property type="evidence" value="ECO:0007669"/>
    <property type="project" value="InterPro"/>
</dbReference>
<feature type="binding site" evidence="2">
    <location>
        <position position="124"/>
    </location>
    <ligand>
        <name>Mg(2+)</name>
        <dbReference type="ChEBI" id="CHEBI:18420"/>
        <note>catalytic</note>
    </ligand>
</feature>
<feature type="domain" description="DNA/RNA non-specific endonuclease/pyrophosphatase/phosphodiesterase" evidence="5">
    <location>
        <begin position="29"/>
        <end position="228"/>
    </location>
</feature>
<evidence type="ECO:0000259" key="5">
    <source>
        <dbReference type="SMART" id="SM00892"/>
    </source>
</evidence>
<gene>
    <name evidence="6" type="ordered locus">TERTU_0527</name>
</gene>
<feature type="chain" id="PRO_5002948996" evidence="3">
    <location>
        <begin position="24"/>
        <end position="247"/>
    </location>
</feature>
<dbReference type="SMART" id="SM00477">
    <property type="entry name" value="NUC"/>
    <property type="match status" value="1"/>
</dbReference>
<keyword evidence="3" id="KW-0732">Signal</keyword>
<evidence type="ECO:0000313" key="6">
    <source>
        <dbReference type="EMBL" id="ACR14277.1"/>
    </source>
</evidence>
<reference evidence="6 7" key="1">
    <citation type="journal article" date="2009" name="PLoS ONE">
        <title>The complete genome of Teredinibacter turnerae T7901: an intracellular endosymbiont of marine wood-boring bivalves (shipworms).</title>
        <authorList>
            <person name="Yang J.C."/>
            <person name="Madupu R."/>
            <person name="Durkin A.S."/>
            <person name="Ekborg N.A."/>
            <person name="Pedamallu C.S."/>
            <person name="Hostetler J.B."/>
            <person name="Radune D."/>
            <person name="Toms B.S."/>
            <person name="Henrissat B."/>
            <person name="Coutinho P.M."/>
            <person name="Schwarz S."/>
            <person name="Field L."/>
            <person name="Trindade-Silva A.E."/>
            <person name="Soares C.A.G."/>
            <person name="Elshahawi S."/>
            <person name="Hanora A."/>
            <person name="Schmidt E.W."/>
            <person name="Haygood M.G."/>
            <person name="Posfai J."/>
            <person name="Benner J."/>
            <person name="Madinger C."/>
            <person name="Nove J."/>
            <person name="Anton B."/>
            <person name="Chaudhary K."/>
            <person name="Foster J."/>
            <person name="Holman A."/>
            <person name="Kumar S."/>
            <person name="Lessard P.A."/>
            <person name="Luyten Y.A."/>
            <person name="Slatko B."/>
            <person name="Wood N."/>
            <person name="Wu B."/>
            <person name="Teplitski M."/>
            <person name="Mougous J.D."/>
            <person name="Ward N."/>
            <person name="Eisen J.A."/>
            <person name="Badger J.H."/>
            <person name="Distel D.L."/>
        </authorList>
    </citation>
    <scope>NUCLEOTIDE SEQUENCE [LARGE SCALE GENOMIC DNA]</scope>
    <source>
        <strain evidence="7">ATCC 39867 / T7901</strain>
    </source>
</reference>
<dbReference type="RefSeq" id="WP_015820393.1">
    <property type="nucleotide sequence ID" value="NC_012997.1"/>
</dbReference>
<dbReference type="EMBL" id="CP001614">
    <property type="protein sequence ID" value="ACR14277.1"/>
    <property type="molecule type" value="Genomic_DNA"/>
</dbReference>
<dbReference type="eggNOG" id="COG1864">
    <property type="taxonomic scope" value="Bacteria"/>
</dbReference>
<keyword evidence="2" id="KW-0479">Metal-binding</keyword>
<evidence type="ECO:0000256" key="2">
    <source>
        <dbReference type="PIRSR" id="PIRSR640255-2"/>
    </source>
</evidence>
<accession>C5BN30</accession>
<keyword evidence="6" id="KW-0255">Endonuclease</keyword>
<keyword evidence="6" id="KW-0540">Nuclease</keyword>
<dbReference type="SMART" id="SM00892">
    <property type="entry name" value="Endonuclease_NS"/>
    <property type="match status" value="1"/>
</dbReference>
<dbReference type="OrthoDB" id="9811262at2"/>
<dbReference type="GO" id="GO:0016787">
    <property type="term" value="F:hydrolase activity"/>
    <property type="evidence" value="ECO:0007669"/>
    <property type="project" value="InterPro"/>
</dbReference>
<dbReference type="SUPFAM" id="SSF54060">
    <property type="entry name" value="His-Me finger endonucleases"/>
    <property type="match status" value="1"/>
</dbReference>